<dbReference type="PANTHER" id="PTHR20861">
    <property type="entry name" value="HOMOSERINE/4-DIPHOSPHOCYTIDYL-2-C-METHYL-D-ERYTHRITOL KINASE"/>
    <property type="match status" value="1"/>
</dbReference>
<dbReference type="SUPFAM" id="SSF55060">
    <property type="entry name" value="GHMP Kinase, C-terminal domain"/>
    <property type="match status" value="1"/>
</dbReference>
<protein>
    <recommendedName>
        <fullName evidence="5">GHMP kinase C-terminal domain-containing protein</fullName>
    </recommendedName>
</protein>
<sequence>MGGFVLVRSYSPLDLIPLPFPSEKELFFVLVTPAFEAPTKEMRAVLPKNITMKDHIQNCSQAAALVAAILQGDACLLGASLSSDSIVEPKRGPLIPGMMAVKAAALETGAFGCTISGAGPTAVAITDTAEKGKAIAVAMVDMFQKKGLLEATASVQKLDRTGARVV</sequence>
<organism evidence="6">
    <name type="scientific">Picea sitchensis</name>
    <name type="common">Sitka spruce</name>
    <name type="synonym">Pinus sitchensis</name>
    <dbReference type="NCBI Taxonomy" id="3332"/>
    <lineage>
        <taxon>Eukaryota</taxon>
        <taxon>Viridiplantae</taxon>
        <taxon>Streptophyta</taxon>
        <taxon>Embryophyta</taxon>
        <taxon>Tracheophyta</taxon>
        <taxon>Spermatophyta</taxon>
        <taxon>Pinopsida</taxon>
        <taxon>Pinidae</taxon>
        <taxon>Conifers I</taxon>
        <taxon>Pinales</taxon>
        <taxon>Pinaceae</taxon>
        <taxon>Picea</taxon>
    </lineage>
</organism>
<evidence type="ECO:0000313" key="6">
    <source>
        <dbReference type="EMBL" id="ABR18155.1"/>
    </source>
</evidence>
<keyword evidence="4" id="KW-0067">ATP-binding</keyword>
<dbReference type="AlphaFoldDB" id="B8LR75"/>
<dbReference type="GO" id="GO:0005524">
    <property type="term" value="F:ATP binding"/>
    <property type="evidence" value="ECO:0007669"/>
    <property type="project" value="UniProtKB-KW"/>
</dbReference>
<evidence type="ECO:0000256" key="2">
    <source>
        <dbReference type="ARBA" id="ARBA00022741"/>
    </source>
</evidence>
<evidence type="ECO:0000259" key="5">
    <source>
        <dbReference type="Pfam" id="PF08544"/>
    </source>
</evidence>
<keyword evidence="2" id="KW-0547">Nucleotide-binding</keyword>
<keyword evidence="1" id="KW-0808">Transferase</keyword>
<dbReference type="OMA" id="LLPWHTQ"/>
<dbReference type="GO" id="GO:0016301">
    <property type="term" value="F:kinase activity"/>
    <property type="evidence" value="ECO:0007669"/>
    <property type="project" value="UniProtKB-KW"/>
</dbReference>
<dbReference type="PRINTS" id="PR00958">
    <property type="entry name" value="HOMSERKINASE"/>
</dbReference>
<name>B8LR75_PICSI</name>
<feature type="domain" description="GHMP kinase C-terminal" evidence="5">
    <location>
        <begin position="66"/>
        <end position="141"/>
    </location>
</feature>
<keyword evidence="3" id="KW-0418">Kinase</keyword>
<reference evidence="6" key="1">
    <citation type="submission" date="2007-06" db="EMBL/GenBank/DDBJ databases">
        <title>Full length cDNA sequences from Sitka Spruce (Picea sitchensis).</title>
        <authorList>
            <person name="Ralph S.G."/>
            <person name="Chun H.E."/>
            <person name="Liao N."/>
            <person name="Ali J."/>
            <person name="Reid K."/>
            <person name="Kolosova N."/>
            <person name="Cooper N."/>
            <person name="Cullis C."/>
            <person name="Jancsik S."/>
            <person name="Moore R."/>
            <person name="Mayo M."/>
            <person name="Wagner S."/>
            <person name="Holt R.A."/>
            <person name="Jones S.J.M."/>
            <person name="Marra M.A."/>
            <person name="Ritland C.E."/>
            <person name="Ritland K."/>
            <person name="Bohlmann J."/>
        </authorList>
    </citation>
    <scope>NUCLEOTIDE SEQUENCE</scope>
    <source>
        <tissue evidence="6">Bark</tissue>
    </source>
</reference>
<proteinExistence type="evidence at transcript level"/>
<dbReference type="EMBL" id="EF678396">
    <property type="protein sequence ID" value="ABR18155.1"/>
    <property type="molecule type" value="mRNA"/>
</dbReference>
<dbReference type="InterPro" id="IPR036554">
    <property type="entry name" value="GHMP_kinase_C_sf"/>
</dbReference>
<dbReference type="InterPro" id="IPR013750">
    <property type="entry name" value="GHMP_kinase_C_dom"/>
</dbReference>
<evidence type="ECO:0000256" key="3">
    <source>
        <dbReference type="ARBA" id="ARBA00022777"/>
    </source>
</evidence>
<evidence type="ECO:0000256" key="1">
    <source>
        <dbReference type="ARBA" id="ARBA00022679"/>
    </source>
</evidence>
<dbReference type="Pfam" id="PF08544">
    <property type="entry name" value="GHMP_kinases_C"/>
    <property type="match status" value="1"/>
</dbReference>
<accession>B8LR75</accession>
<evidence type="ECO:0000256" key="4">
    <source>
        <dbReference type="ARBA" id="ARBA00022840"/>
    </source>
</evidence>
<dbReference type="Gene3D" id="3.30.70.890">
    <property type="entry name" value="GHMP kinase, C-terminal domain"/>
    <property type="match status" value="1"/>
</dbReference>
<dbReference type="PANTHER" id="PTHR20861:SF1">
    <property type="entry name" value="HOMOSERINE KINASE"/>
    <property type="match status" value="1"/>
</dbReference>